<dbReference type="Proteomes" id="UP001627154">
    <property type="component" value="Unassembled WGS sequence"/>
</dbReference>
<comment type="caution">
    <text evidence="2">The sequence shown here is derived from an EMBL/GenBank/DDBJ whole genome shotgun (WGS) entry which is preliminary data.</text>
</comment>
<sequence length="1054" mass="120993">MFNDYEIIVICETFLKEHDNFQLKGYNIIRFDRDTNERGGIAILLKNHIRFDTLVIDLKFDQIEVGAVNIETTLGQISLIAYYRSPTHLVGNSIADWKKEWAHLTDFIKKLDKFIFVGDFNAHHPWWGSTHSCSYGNAIFDSIDLEYFALLNDGSPTHFSVSNNFYSTSNIDLTFVSSNLLLRFPEWHVLSDSWGSDHFPIVISGLIDFHQNPKVDYRYNLKKLNWETFLEELEVNKGIFSSLKYLNSTVITKYELFISTIDKCIMKSMPLTSQRLANKCIDNICNTKNNVKPRCIWWSEECDRVIRLRKAKLASLKYKCDLQKYIDYKKICAITRRTLKAEKKNSFIKFCSSINRNTNISSVWSKIKMFKNGCNRPQSTDGNTKLHDKAKETLDDLCTPKNATLCSPINIDTDSNQSALTKDHFLAELFSYEEITLAINSSNLKSSPGVDKISYEILSSLPEFYIRVLLDILNDIYQTGIFPETWHTYLITFIPKNNGQKVRPISMASCLLKTLERMINTRLNYWVEKNDILSGTQFGFRKGKSCADNVSILTNDIHQAFYKKESLTALFLDVKGAFDNIIPDILIQDLQTLGLPKVFVKFIYNLIYSRSLLPVDTSLGAARTVNKGLPQGSVLSPILYSLYTHSNDKFINKSVKILQFADDIVIYSTHKNTNSALVQLEYSANNLSNHLKSRGLEIAPEKSQLVIFNKHNSRIEYHTLDLNDCTLLPSNTAKFLGMTLDKKLNWKAHIDQTVMKCYKAINILSCLRGTWWGGDPLTLLMLYKSLIRSKLEYCGFLIHPCAKSNLDKLDKIQNICLRIAMGYRNSTPLNVIAAETNVPSLNGRFKILGYKYLLKHLSYYNSILLDQLETLKELNDYFVYAHNHSKSLLTECFENIWFYNLSIIRHSLFYKYNYSYHSSLFVPSVDLRSNKILKDSEDPLCAFCNKFLDSEHTHIFTDGSKISLTRENERDSASSVGFASWSEDDDFKISYKIHDSASIFTAESLAIHAVVDTILTSTKEKFKIYTDSESVLKSLQNLNSNKTESVLIIMLRPL</sequence>
<evidence type="ECO:0000313" key="3">
    <source>
        <dbReference type="Proteomes" id="UP001627154"/>
    </source>
</evidence>
<dbReference type="Pfam" id="PF00078">
    <property type="entry name" value="RVT_1"/>
    <property type="match status" value="1"/>
</dbReference>
<dbReference type="PANTHER" id="PTHR36688:SF2">
    <property type="entry name" value="ENDONUCLEASE_EXONUCLEASE_PHOSPHATASE DOMAIN-CONTAINING PROTEIN"/>
    <property type="match status" value="1"/>
</dbReference>
<dbReference type="InterPro" id="IPR000477">
    <property type="entry name" value="RT_dom"/>
</dbReference>
<dbReference type="AlphaFoldDB" id="A0ABD2XMY4"/>
<organism evidence="2 3">
    <name type="scientific">Trichogramma kaykai</name>
    <dbReference type="NCBI Taxonomy" id="54128"/>
    <lineage>
        <taxon>Eukaryota</taxon>
        <taxon>Metazoa</taxon>
        <taxon>Ecdysozoa</taxon>
        <taxon>Arthropoda</taxon>
        <taxon>Hexapoda</taxon>
        <taxon>Insecta</taxon>
        <taxon>Pterygota</taxon>
        <taxon>Neoptera</taxon>
        <taxon>Endopterygota</taxon>
        <taxon>Hymenoptera</taxon>
        <taxon>Apocrita</taxon>
        <taxon>Proctotrupomorpha</taxon>
        <taxon>Chalcidoidea</taxon>
        <taxon>Trichogrammatidae</taxon>
        <taxon>Trichogramma</taxon>
    </lineage>
</organism>
<dbReference type="PANTHER" id="PTHR36688">
    <property type="entry name" value="ENDO/EXONUCLEASE/PHOSPHATASE DOMAIN-CONTAINING PROTEIN"/>
    <property type="match status" value="1"/>
</dbReference>
<dbReference type="InterPro" id="IPR052560">
    <property type="entry name" value="RdDP_mobile_element"/>
</dbReference>
<dbReference type="EMBL" id="JBJJXI010000019">
    <property type="protein sequence ID" value="KAL3406555.1"/>
    <property type="molecule type" value="Genomic_DNA"/>
</dbReference>
<dbReference type="InterPro" id="IPR036397">
    <property type="entry name" value="RNaseH_sf"/>
</dbReference>
<name>A0ABD2XMY4_9HYME</name>
<dbReference type="SUPFAM" id="SSF56219">
    <property type="entry name" value="DNase I-like"/>
    <property type="match status" value="1"/>
</dbReference>
<feature type="domain" description="Reverse transcriptase" evidence="1">
    <location>
        <begin position="475"/>
        <end position="740"/>
    </location>
</feature>
<dbReference type="GO" id="GO:0042575">
    <property type="term" value="C:DNA polymerase complex"/>
    <property type="evidence" value="ECO:0007669"/>
    <property type="project" value="UniProtKB-ARBA"/>
</dbReference>
<dbReference type="Pfam" id="PF14529">
    <property type="entry name" value="Exo_endo_phos_2"/>
    <property type="match status" value="1"/>
</dbReference>
<dbReference type="SUPFAM" id="SSF53098">
    <property type="entry name" value="Ribonuclease H-like"/>
    <property type="match status" value="1"/>
</dbReference>
<dbReference type="Gene3D" id="3.30.420.10">
    <property type="entry name" value="Ribonuclease H-like superfamily/Ribonuclease H"/>
    <property type="match status" value="1"/>
</dbReference>
<accession>A0ABD2XMY4</accession>
<gene>
    <name evidence="2" type="ORF">TKK_001861</name>
</gene>
<dbReference type="InterPro" id="IPR012337">
    <property type="entry name" value="RNaseH-like_sf"/>
</dbReference>
<proteinExistence type="predicted"/>
<protein>
    <recommendedName>
        <fullName evidence="1">Reverse transcriptase domain-containing protein</fullName>
    </recommendedName>
</protein>
<dbReference type="Gene3D" id="3.60.10.10">
    <property type="entry name" value="Endonuclease/exonuclease/phosphatase"/>
    <property type="match status" value="1"/>
</dbReference>
<dbReference type="GO" id="GO:0071897">
    <property type="term" value="P:DNA biosynthetic process"/>
    <property type="evidence" value="ECO:0007669"/>
    <property type="project" value="UniProtKB-ARBA"/>
</dbReference>
<dbReference type="PROSITE" id="PS50878">
    <property type="entry name" value="RT_POL"/>
    <property type="match status" value="1"/>
</dbReference>
<evidence type="ECO:0000313" key="2">
    <source>
        <dbReference type="EMBL" id="KAL3406555.1"/>
    </source>
</evidence>
<dbReference type="Gene3D" id="3.30.70.270">
    <property type="match status" value="1"/>
</dbReference>
<dbReference type="CDD" id="cd01650">
    <property type="entry name" value="RT_nLTR_like"/>
    <property type="match status" value="1"/>
</dbReference>
<dbReference type="InterPro" id="IPR043128">
    <property type="entry name" value="Rev_trsase/Diguanyl_cyclase"/>
</dbReference>
<evidence type="ECO:0000259" key="1">
    <source>
        <dbReference type="PROSITE" id="PS50878"/>
    </source>
</evidence>
<reference evidence="2 3" key="1">
    <citation type="journal article" date="2024" name="bioRxiv">
        <title>A reference genome for Trichogramma kaykai: A tiny desert-dwelling parasitoid wasp with competing sex-ratio distorters.</title>
        <authorList>
            <person name="Culotta J."/>
            <person name="Lindsey A.R."/>
        </authorList>
    </citation>
    <scope>NUCLEOTIDE SEQUENCE [LARGE SCALE GENOMIC DNA]</scope>
    <source>
        <strain evidence="2 3">KSX58</strain>
    </source>
</reference>
<dbReference type="CDD" id="cd09276">
    <property type="entry name" value="Rnase_HI_RT_non_LTR"/>
    <property type="match status" value="1"/>
</dbReference>
<dbReference type="InterPro" id="IPR036691">
    <property type="entry name" value="Endo/exonu/phosph_ase_sf"/>
</dbReference>
<keyword evidence="3" id="KW-1185">Reference proteome</keyword>
<dbReference type="SUPFAM" id="SSF56672">
    <property type="entry name" value="DNA/RNA polymerases"/>
    <property type="match status" value="1"/>
</dbReference>
<dbReference type="InterPro" id="IPR043502">
    <property type="entry name" value="DNA/RNA_pol_sf"/>
</dbReference>
<dbReference type="InterPro" id="IPR005135">
    <property type="entry name" value="Endo/exonuclease/phosphatase"/>
</dbReference>